<proteinExistence type="predicted"/>
<dbReference type="Proteomes" id="UP000308037">
    <property type="component" value="Unassembled WGS sequence"/>
</dbReference>
<dbReference type="SUPFAM" id="SSF54637">
    <property type="entry name" value="Thioesterase/thiol ester dehydrase-isomerase"/>
    <property type="match status" value="1"/>
</dbReference>
<sequence length="142" mass="14946">MDVSEMFDRMPFNDRLGIELVEIGDGYAIGELDLGIEHSSNPDRMIAHGGVTYSLADTIAGAAVVAANETVTPTVDMRIDYLAPATGGTLRAEAEIVRNGNSVAAVEVTITDDRGRTIATARGTYKASGATGETAWRDDPAT</sequence>
<keyword evidence="1" id="KW-0378">Hydrolase</keyword>
<name>A0A4U5JEL9_9EURY</name>
<dbReference type="Pfam" id="PF03061">
    <property type="entry name" value="4HBT"/>
    <property type="match status" value="1"/>
</dbReference>
<dbReference type="AlphaFoldDB" id="A0A4U5JEL9"/>
<dbReference type="InterPro" id="IPR029069">
    <property type="entry name" value="HotDog_dom_sf"/>
</dbReference>
<dbReference type="InterPro" id="IPR006683">
    <property type="entry name" value="Thioestr_dom"/>
</dbReference>
<keyword evidence="4" id="KW-1185">Reference proteome</keyword>
<dbReference type="OrthoDB" id="202256at2157"/>
<evidence type="ECO:0000313" key="3">
    <source>
        <dbReference type="EMBL" id="TKR26318.1"/>
    </source>
</evidence>
<accession>A0A4U5JEL9</accession>
<reference evidence="3 4" key="1">
    <citation type="submission" date="2019-04" db="EMBL/GenBank/DDBJ databases">
        <title>Natronomonas sp. F20-122 a newhaloarchaeon isolated from a saline saltern of Isla Bacuta, Huelva, Spain.</title>
        <authorList>
            <person name="Duran-Viseras A."/>
            <person name="Sanchez-Porro C."/>
            <person name="Ventosa A."/>
        </authorList>
    </citation>
    <scope>NUCLEOTIDE SEQUENCE [LARGE SCALE GENOMIC DNA]</scope>
    <source>
        <strain evidence="3 4">F20-122</strain>
    </source>
</reference>
<feature type="domain" description="Thioesterase" evidence="2">
    <location>
        <begin position="46"/>
        <end position="118"/>
    </location>
</feature>
<dbReference type="PANTHER" id="PTHR42856">
    <property type="entry name" value="ACYL-COENZYME A THIOESTERASE PAAI"/>
    <property type="match status" value="1"/>
</dbReference>
<dbReference type="InterPro" id="IPR052723">
    <property type="entry name" value="Acyl-CoA_thioesterase_PaaI"/>
</dbReference>
<evidence type="ECO:0000313" key="4">
    <source>
        <dbReference type="Proteomes" id="UP000308037"/>
    </source>
</evidence>
<dbReference type="RefSeq" id="WP_137276234.1">
    <property type="nucleotide sequence ID" value="NZ_QKNX01000002.1"/>
</dbReference>
<evidence type="ECO:0000256" key="1">
    <source>
        <dbReference type="ARBA" id="ARBA00022801"/>
    </source>
</evidence>
<comment type="caution">
    <text evidence="3">The sequence shown here is derived from an EMBL/GenBank/DDBJ whole genome shotgun (WGS) entry which is preliminary data.</text>
</comment>
<dbReference type="EMBL" id="QKNX01000002">
    <property type="protein sequence ID" value="TKR26318.1"/>
    <property type="molecule type" value="Genomic_DNA"/>
</dbReference>
<protein>
    <submittedName>
        <fullName evidence="3">PaaI family thioesterase</fullName>
    </submittedName>
</protein>
<evidence type="ECO:0000259" key="2">
    <source>
        <dbReference type="Pfam" id="PF03061"/>
    </source>
</evidence>
<dbReference type="NCBIfam" id="TIGR00369">
    <property type="entry name" value="unchar_dom_1"/>
    <property type="match status" value="1"/>
</dbReference>
<organism evidence="3 4">
    <name type="scientific">Natronomonas salsuginis</name>
    <dbReference type="NCBI Taxonomy" id="2217661"/>
    <lineage>
        <taxon>Archaea</taxon>
        <taxon>Methanobacteriati</taxon>
        <taxon>Methanobacteriota</taxon>
        <taxon>Stenosarchaea group</taxon>
        <taxon>Halobacteria</taxon>
        <taxon>Halobacteriales</taxon>
        <taxon>Natronomonadaceae</taxon>
        <taxon>Natronomonas</taxon>
    </lineage>
</organism>
<dbReference type="InterPro" id="IPR003736">
    <property type="entry name" value="PAAI_dom"/>
</dbReference>
<dbReference type="Gene3D" id="3.10.129.10">
    <property type="entry name" value="Hotdog Thioesterase"/>
    <property type="match status" value="1"/>
</dbReference>
<gene>
    <name evidence="3" type="ORF">DM868_07450</name>
</gene>
<dbReference type="GO" id="GO:0016289">
    <property type="term" value="F:acyl-CoA hydrolase activity"/>
    <property type="evidence" value="ECO:0007669"/>
    <property type="project" value="TreeGrafter"/>
</dbReference>
<dbReference type="PANTHER" id="PTHR42856:SF1">
    <property type="entry name" value="ACYL-COENZYME A THIOESTERASE PAAI"/>
    <property type="match status" value="1"/>
</dbReference>
<dbReference type="CDD" id="cd03443">
    <property type="entry name" value="PaaI_thioesterase"/>
    <property type="match status" value="1"/>
</dbReference>